<dbReference type="PANTHER" id="PTHR43114:SF6">
    <property type="entry name" value="ADENINE DEAMINASE"/>
    <property type="match status" value="1"/>
</dbReference>
<dbReference type="InterPro" id="IPR032466">
    <property type="entry name" value="Metal_Hydrolase"/>
</dbReference>
<comment type="similarity">
    <text evidence="2">Belongs to the metallo-dependent hydrolases superfamily. Adenosine and AMP deaminases family.</text>
</comment>
<dbReference type="EMBL" id="QSON01000014">
    <property type="protein sequence ID" value="RGI99116.1"/>
    <property type="molecule type" value="Genomic_DNA"/>
</dbReference>
<evidence type="ECO:0000313" key="7">
    <source>
        <dbReference type="EMBL" id="RGI99116.1"/>
    </source>
</evidence>
<sequence length="319" mass="36592">MGDKWSEAFIKALKDGDTERVKQIPKADLHNHFVLGGSRAFIRERKGLVIPALEGILESMQEMDRWNQEYIGKYFESGEGRRFLIEAAFVQAREDGVTVLEIGEDVWGLGQYFGHDVNGLTEAFLSARDQYAPDLELRLVIGLSRHCPVKWLLEQLEPFWGRPEFYSIDLYGDEMAQPIENFVPVYRKAEENHLVRKAHIGEWGTAEDIRTGVELLHLDEVQHGIAAVNSKEVMQYLAERRIRLNITPTSNRKLGRVSSYEEHPIKTLYREGIEVTINSDDVLMFDSDVSKEYQRLYDHGTLLAEELDEIRVCGLQPVG</sequence>
<comment type="caution">
    <text evidence="7">The sequence shown here is derived from an EMBL/GenBank/DDBJ whole genome shotgun (WGS) entry which is preliminary data.</text>
</comment>
<dbReference type="Gene3D" id="3.20.20.140">
    <property type="entry name" value="Metal-dependent hydrolases"/>
    <property type="match status" value="1"/>
</dbReference>
<keyword evidence="4" id="KW-0378">Hydrolase</keyword>
<evidence type="ECO:0000256" key="5">
    <source>
        <dbReference type="ARBA" id="ARBA00022833"/>
    </source>
</evidence>
<dbReference type="InterPro" id="IPR001365">
    <property type="entry name" value="A_deaminase_dom"/>
</dbReference>
<gene>
    <name evidence="7" type="ORF">DXD79_23950</name>
</gene>
<reference evidence="7 8" key="1">
    <citation type="submission" date="2018-08" db="EMBL/GenBank/DDBJ databases">
        <title>A genome reference for cultivated species of the human gut microbiota.</title>
        <authorList>
            <person name="Zou Y."/>
            <person name="Xue W."/>
            <person name="Luo G."/>
        </authorList>
    </citation>
    <scope>NUCLEOTIDE SEQUENCE [LARGE SCALE GENOMIC DNA]</scope>
    <source>
        <strain evidence="7 8">TM09-12</strain>
    </source>
</reference>
<comment type="cofactor">
    <cofactor evidence="1">
        <name>Zn(2+)</name>
        <dbReference type="ChEBI" id="CHEBI:29105"/>
    </cofactor>
</comment>
<dbReference type="Pfam" id="PF00962">
    <property type="entry name" value="A_deaminase"/>
    <property type="match status" value="1"/>
</dbReference>
<evidence type="ECO:0000256" key="1">
    <source>
        <dbReference type="ARBA" id="ARBA00001947"/>
    </source>
</evidence>
<keyword evidence="5" id="KW-0862">Zinc</keyword>
<evidence type="ECO:0000313" key="8">
    <source>
        <dbReference type="Proteomes" id="UP000263014"/>
    </source>
</evidence>
<proteinExistence type="inferred from homology"/>
<evidence type="ECO:0000259" key="6">
    <source>
        <dbReference type="Pfam" id="PF00962"/>
    </source>
</evidence>
<protein>
    <submittedName>
        <fullName evidence="7">Adenosine deaminase family protein</fullName>
    </submittedName>
</protein>
<name>A0A374P1L8_9FIRM</name>
<dbReference type="InterPro" id="IPR006330">
    <property type="entry name" value="Ado/ade_deaminase"/>
</dbReference>
<keyword evidence="3" id="KW-0479">Metal-binding</keyword>
<dbReference type="GO" id="GO:0046872">
    <property type="term" value="F:metal ion binding"/>
    <property type="evidence" value="ECO:0007669"/>
    <property type="project" value="UniProtKB-KW"/>
</dbReference>
<dbReference type="Proteomes" id="UP000263014">
    <property type="component" value="Unassembled WGS sequence"/>
</dbReference>
<accession>A0A374P1L8</accession>
<dbReference type="GO" id="GO:0019239">
    <property type="term" value="F:deaminase activity"/>
    <property type="evidence" value="ECO:0007669"/>
    <property type="project" value="InterPro"/>
</dbReference>
<dbReference type="GO" id="GO:0016814">
    <property type="term" value="F:hydrolase activity, acting on carbon-nitrogen (but not peptide) bonds, in cyclic amidines"/>
    <property type="evidence" value="ECO:0007669"/>
    <property type="project" value="UniProtKB-ARBA"/>
</dbReference>
<organism evidence="7 8">
    <name type="scientific">Hungatella hathewayi</name>
    <dbReference type="NCBI Taxonomy" id="154046"/>
    <lineage>
        <taxon>Bacteria</taxon>
        <taxon>Bacillati</taxon>
        <taxon>Bacillota</taxon>
        <taxon>Clostridia</taxon>
        <taxon>Lachnospirales</taxon>
        <taxon>Lachnospiraceae</taxon>
        <taxon>Hungatella</taxon>
    </lineage>
</organism>
<dbReference type="PANTHER" id="PTHR43114">
    <property type="entry name" value="ADENINE DEAMINASE"/>
    <property type="match status" value="1"/>
</dbReference>
<dbReference type="RefSeq" id="WP_002600818.1">
    <property type="nucleotide sequence ID" value="NZ_QSON01000014.1"/>
</dbReference>
<evidence type="ECO:0000256" key="2">
    <source>
        <dbReference type="ARBA" id="ARBA00006676"/>
    </source>
</evidence>
<feature type="domain" description="Adenosine deaminase" evidence="6">
    <location>
        <begin position="115"/>
        <end position="314"/>
    </location>
</feature>
<evidence type="ECO:0000256" key="3">
    <source>
        <dbReference type="ARBA" id="ARBA00022723"/>
    </source>
</evidence>
<dbReference type="AlphaFoldDB" id="A0A374P1L8"/>
<dbReference type="SUPFAM" id="SSF51556">
    <property type="entry name" value="Metallo-dependent hydrolases"/>
    <property type="match status" value="1"/>
</dbReference>
<evidence type="ECO:0000256" key="4">
    <source>
        <dbReference type="ARBA" id="ARBA00022801"/>
    </source>
</evidence>